<evidence type="ECO:0000256" key="8">
    <source>
        <dbReference type="ARBA" id="ARBA00023136"/>
    </source>
</evidence>
<evidence type="ECO:0000313" key="12">
    <source>
        <dbReference type="EMBL" id="QHQ98556.1"/>
    </source>
</evidence>
<evidence type="ECO:0000256" key="3">
    <source>
        <dbReference type="ARBA" id="ARBA00016612"/>
    </source>
</evidence>
<dbReference type="Gene3D" id="1.10.287.3510">
    <property type="match status" value="1"/>
</dbReference>
<evidence type="ECO:0000256" key="6">
    <source>
        <dbReference type="ARBA" id="ARBA00022989"/>
    </source>
</evidence>
<name>A0A6B9WGD6_9ACAR</name>
<comment type="similarity">
    <text evidence="2">Belongs to the complex I subunit 4L family.</text>
</comment>
<accession>A0A6B9WGD6</accession>
<evidence type="ECO:0000256" key="7">
    <source>
        <dbReference type="ARBA" id="ARBA00023027"/>
    </source>
</evidence>
<organism evidence="12">
    <name type="scientific">Parasitus wangdunqingi</name>
    <dbReference type="NCBI Taxonomy" id="2695866"/>
    <lineage>
        <taxon>Eukaryota</taxon>
        <taxon>Metazoa</taxon>
        <taxon>Ecdysozoa</taxon>
        <taxon>Arthropoda</taxon>
        <taxon>Chelicerata</taxon>
        <taxon>Arachnida</taxon>
        <taxon>Acari</taxon>
        <taxon>Parasitiformes</taxon>
        <taxon>Mesostigmata</taxon>
        <taxon>Gamasina</taxon>
        <taxon>Parasitoidea</taxon>
        <taxon>Parasitidae</taxon>
        <taxon>Parasitinae</taxon>
        <taxon>Parasitus</taxon>
    </lineage>
</organism>
<proteinExistence type="inferred from homology"/>
<reference evidence="12" key="1">
    <citation type="journal article" date="2019" name="Zool. Scr.">
        <title>Mitochondrial genome reorganization characterizes various lineages of mesostigmatid mites (Acari: Parasitiformes).</title>
        <authorList>
            <person name="Li W.-N."/>
            <person name="Shao R."/>
            <person name="Zhang Q."/>
            <person name="Deng W."/>
            <person name="Xue X.-F."/>
        </authorList>
    </citation>
    <scope>NUCLEOTIDE SEQUENCE</scope>
</reference>
<feature type="transmembrane region" description="Helical" evidence="11">
    <location>
        <begin position="25"/>
        <end position="46"/>
    </location>
</feature>
<evidence type="ECO:0000256" key="4">
    <source>
        <dbReference type="ARBA" id="ARBA00022692"/>
    </source>
</evidence>
<gene>
    <name evidence="12" type="primary">nad4L</name>
</gene>
<keyword evidence="7" id="KW-0520">NAD</keyword>
<dbReference type="AlphaFoldDB" id="A0A6B9WGD6"/>
<evidence type="ECO:0000256" key="5">
    <source>
        <dbReference type="ARBA" id="ARBA00022967"/>
    </source>
</evidence>
<protein>
    <recommendedName>
        <fullName evidence="3">NADH-ubiquinone oxidoreductase chain 4L</fullName>
    </recommendedName>
    <alternativeName>
        <fullName evidence="9">NADH dehydrogenase subunit 4L</fullName>
    </alternativeName>
</protein>
<evidence type="ECO:0000256" key="1">
    <source>
        <dbReference type="ARBA" id="ARBA00004141"/>
    </source>
</evidence>
<sequence length="91" mass="10290">MVSFGVILFFSGLFSLVYNRKHMLVLLLSLELMMLGIFMMMMNYVMAAMIEMIVFYLVLVVCEASLGLGVLIMSVYFYGSDHLSSYSVLSC</sequence>
<geneLocation type="mitochondrion" evidence="12"/>
<evidence type="ECO:0000256" key="2">
    <source>
        <dbReference type="ARBA" id="ARBA00010519"/>
    </source>
</evidence>
<comment type="subcellular location">
    <subcellularLocation>
        <location evidence="1">Membrane</location>
        <topology evidence="1">Multi-pass membrane protein</topology>
    </subcellularLocation>
</comment>
<keyword evidence="12" id="KW-0496">Mitochondrion</keyword>
<dbReference type="GO" id="GO:0008137">
    <property type="term" value="F:NADH dehydrogenase (ubiquinone) activity"/>
    <property type="evidence" value="ECO:0007669"/>
    <property type="project" value="UniProtKB-EC"/>
</dbReference>
<keyword evidence="5" id="KW-1278">Translocase</keyword>
<dbReference type="GO" id="GO:0016020">
    <property type="term" value="C:membrane"/>
    <property type="evidence" value="ECO:0007669"/>
    <property type="project" value="UniProtKB-SubCell"/>
</dbReference>
<comment type="catalytic activity">
    <reaction evidence="10">
        <text>a ubiquinone + NADH + 5 H(+)(in) = a ubiquinol + NAD(+) + 4 H(+)(out)</text>
        <dbReference type="Rhea" id="RHEA:29091"/>
        <dbReference type="Rhea" id="RHEA-COMP:9565"/>
        <dbReference type="Rhea" id="RHEA-COMP:9566"/>
        <dbReference type="ChEBI" id="CHEBI:15378"/>
        <dbReference type="ChEBI" id="CHEBI:16389"/>
        <dbReference type="ChEBI" id="CHEBI:17976"/>
        <dbReference type="ChEBI" id="CHEBI:57540"/>
        <dbReference type="ChEBI" id="CHEBI:57945"/>
        <dbReference type="EC" id="7.1.1.2"/>
    </reaction>
</comment>
<evidence type="ECO:0000256" key="11">
    <source>
        <dbReference type="SAM" id="Phobius"/>
    </source>
</evidence>
<keyword evidence="6 11" id="KW-1133">Transmembrane helix</keyword>
<evidence type="ECO:0000256" key="9">
    <source>
        <dbReference type="ARBA" id="ARBA00031586"/>
    </source>
</evidence>
<dbReference type="InterPro" id="IPR039428">
    <property type="entry name" value="NUOK/Mnh_C1-like"/>
</dbReference>
<evidence type="ECO:0000256" key="10">
    <source>
        <dbReference type="ARBA" id="ARBA00049551"/>
    </source>
</evidence>
<keyword evidence="8 11" id="KW-0472">Membrane</keyword>
<feature type="transmembrane region" description="Helical" evidence="11">
    <location>
        <begin position="53"/>
        <end position="78"/>
    </location>
</feature>
<dbReference type="EMBL" id="MK270528">
    <property type="protein sequence ID" value="QHQ98556.1"/>
    <property type="molecule type" value="Genomic_DNA"/>
</dbReference>
<dbReference type="Pfam" id="PF00420">
    <property type="entry name" value="Oxidored_q2"/>
    <property type="match status" value="1"/>
</dbReference>
<keyword evidence="4 11" id="KW-0812">Transmembrane</keyword>